<dbReference type="InterPro" id="IPR006439">
    <property type="entry name" value="HAD-SF_hydro_IA"/>
</dbReference>
<dbReference type="SFLD" id="SFLDG01135">
    <property type="entry name" value="C1.5.6:_HAD__Beta-PGM__Phospha"/>
    <property type="match status" value="1"/>
</dbReference>
<name>A0A4R3K2Q9_9FIRM</name>
<reference evidence="1 2" key="1">
    <citation type="submission" date="2019-03" db="EMBL/GenBank/DDBJ databases">
        <title>Genomic Encyclopedia of Type Strains, Phase IV (KMG-IV): sequencing the most valuable type-strain genomes for metagenomic binning, comparative biology and taxonomic classification.</title>
        <authorList>
            <person name="Goeker M."/>
        </authorList>
    </citation>
    <scope>NUCLEOTIDE SEQUENCE [LARGE SCALE GENOMIC DNA]</scope>
    <source>
        <strain evidence="1 2">DSM 20467</strain>
    </source>
</reference>
<dbReference type="InterPro" id="IPR023198">
    <property type="entry name" value="PGP-like_dom2"/>
</dbReference>
<gene>
    <name evidence="1" type="ORF">EDC37_1214</name>
</gene>
<dbReference type="PROSITE" id="PS01228">
    <property type="entry name" value="COF_1"/>
    <property type="match status" value="1"/>
</dbReference>
<dbReference type="EMBL" id="SMAA01000021">
    <property type="protein sequence ID" value="TCS76669.1"/>
    <property type="molecule type" value="Genomic_DNA"/>
</dbReference>
<dbReference type="PANTHER" id="PTHR43434:SF1">
    <property type="entry name" value="PHOSPHOGLYCOLATE PHOSPHATASE"/>
    <property type="match status" value="1"/>
</dbReference>
<dbReference type="InterPro" id="IPR036412">
    <property type="entry name" value="HAD-like_sf"/>
</dbReference>
<dbReference type="GO" id="GO:0008967">
    <property type="term" value="F:phosphoglycolate phosphatase activity"/>
    <property type="evidence" value="ECO:0007669"/>
    <property type="project" value="TreeGrafter"/>
</dbReference>
<dbReference type="GO" id="GO:0005829">
    <property type="term" value="C:cytosol"/>
    <property type="evidence" value="ECO:0007669"/>
    <property type="project" value="TreeGrafter"/>
</dbReference>
<dbReference type="Gene3D" id="1.10.150.240">
    <property type="entry name" value="Putative phosphatase, domain 2"/>
    <property type="match status" value="1"/>
</dbReference>
<dbReference type="SUPFAM" id="SSF56784">
    <property type="entry name" value="HAD-like"/>
    <property type="match status" value="1"/>
</dbReference>
<dbReference type="SFLD" id="SFLDS00003">
    <property type="entry name" value="Haloacid_Dehalogenase"/>
    <property type="match status" value="1"/>
</dbReference>
<dbReference type="AlphaFoldDB" id="A0A4R3K2Q9"/>
<evidence type="ECO:0000313" key="1">
    <source>
        <dbReference type="EMBL" id="TCS76669.1"/>
    </source>
</evidence>
<proteinExistence type="predicted"/>
<keyword evidence="2" id="KW-1185">Reference proteome</keyword>
<organism evidence="1 2">
    <name type="scientific">Pectinatus cerevisiiphilus</name>
    <dbReference type="NCBI Taxonomy" id="86956"/>
    <lineage>
        <taxon>Bacteria</taxon>
        <taxon>Bacillati</taxon>
        <taxon>Bacillota</taxon>
        <taxon>Negativicutes</taxon>
        <taxon>Selenomonadales</taxon>
        <taxon>Selenomonadaceae</taxon>
        <taxon>Pectinatus</taxon>
    </lineage>
</organism>
<dbReference type="SFLD" id="SFLDG01129">
    <property type="entry name" value="C1.5:_HAD__Beta-PGM__Phosphata"/>
    <property type="match status" value="1"/>
</dbReference>
<dbReference type="PRINTS" id="PR00413">
    <property type="entry name" value="HADHALOGNASE"/>
</dbReference>
<dbReference type="NCBIfam" id="TIGR01549">
    <property type="entry name" value="HAD-SF-IA-v1"/>
    <property type="match status" value="1"/>
</dbReference>
<dbReference type="InterPro" id="IPR023214">
    <property type="entry name" value="HAD_sf"/>
</dbReference>
<dbReference type="PANTHER" id="PTHR43434">
    <property type="entry name" value="PHOSPHOGLYCOLATE PHOSPHATASE"/>
    <property type="match status" value="1"/>
</dbReference>
<dbReference type="InterPro" id="IPR041492">
    <property type="entry name" value="HAD_2"/>
</dbReference>
<dbReference type="Proteomes" id="UP000295188">
    <property type="component" value="Unassembled WGS sequence"/>
</dbReference>
<dbReference type="GO" id="GO:0006281">
    <property type="term" value="P:DNA repair"/>
    <property type="evidence" value="ECO:0007669"/>
    <property type="project" value="TreeGrafter"/>
</dbReference>
<dbReference type="OrthoDB" id="9792518at2"/>
<protein>
    <submittedName>
        <fullName evidence="1">Phosphoglycolate phosphatase</fullName>
    </submittedName>
</protein>
<accession>A0A4R3K2Q9</accession>
<dbReference type="Pfam" id="PF13419">
    <property type="entry name" value="HAD_2"/>
    <property type="match status" value="1"/>
</dbReference>
<dbReference type="Gene3D" id="3.40.50.1000">
    <property type="entry name" value="HAD superfamily/HAD-like"/>
    <property type="match status" value="1"/>
</dbReference>
<comment type="caution">
    <text evidence="1">The sequence shown here is derived from an EMBL/GenBank/DDBJ whole genome shotgun (WGS) entry which is preliminary data.</text>
</comment>
<dbReference type="InterPro" id="IPR050155">
    <property type="entry name" value="HAD-like_hydrolase_sf"/>
</dbReference>
<dbReference type="RefSeq" id="WP_132551275.1">
    <property type="nucleotide sequence ID" value="NZ_SMAA01000021.1"/>
</dbReference>
<evidence type="ECO:0000313" key="2">
    <source>
        <dbReference type="Proteomes" id="UP000295188"/>
    </source>
</evidence>
<sequence>MQYKAVIFDLDGTLVNSLNDLTDSVNTVLKGYGFPLHPLEKYRIMVGNGIKKLVERALPATASTETVEEALVKFKEIYAVHQLDKTAPYAGITAMLNALKAKKIPLAVCTNKHDEAAKKIIAALFAKGTFQEIIGDLPGLKRKPDPHKVLMLAAHMSVKPEEVAYLGDSSVDMQTAVNAGMLPVGVLWGFRSKEELLENGAKILLERPADLLSKVVFYAK</sequence>